<protein>
    <submittedName>
        <fullName evidence="6">LytTR family transcriptional regulator DNA-binding domain-containing protein</fullName>
    </submittedName>
</protein>
<dbReference type="GO" id="GO:0000156">
    <property type="term" value="F:phosphorelay response regulator activity"/>
    <property type="evidence" value="ECO:0007669"/>
    <property type="project" value="InterPro"/>
</dbReference>
<dbReference type="GO" id="GO:0003677">
    <property type="term" value="F:DNA binding"/>
    <property type="evidence" value="ECO:0007669"/>
    <property type="project" value="UniProtKB-KW"/>
</dbReference>
<accession>A0A7G9B887</accession>
<dbReference type="PANTHER" id="PTHR37299:SF2">
    <property type="entry name" value="HTH LYTTR-TYPE DOMAIN-CONTAINING PROTEIN"/>
    <property type="match status" value="1"/>
</dbReference>
<keyword evidence="3 6" id="KW-0238">DNA-binding</keyword>
<dbReference type="SMART" id="SM00850">
    <property type="entry name" value="LytTR"/>
    <property type="match status" value="1"/>
</dbReference>
<evidence type="ECO:0000313" key="7">
    <source>
        <dbReference type="Proteomes" id="UP000515960"/>
    </source>
</evidence>
<name>A0A7G9B887_9FIRM</name>
<dbReference type="Pfam" id="PF04397">
    <property type="entry name" value="LytTR"/>
    <property type="match status" value="1"/>
</dbReference>
<dbReference type="InterPro" id="IPR046947">
    <property type="entry name" value="LytR-like"/>
</dbReference>
<dbReference type="Gene3D" id="2.40.50.1020">
    <property type="entry name" value="LytTr DNA-binding domain"/>
    <property type="match status" value="1"/>
</dbReference>
<dbReference type="EMBL" id="CP060490">
    <property type="protein sequence ID" value="QNL45768.1"/>
    <property type="molecule type" value="Genomic_DNA"/>
</dbReference>
<dbReference type="InterPro" id="IPR007492">
    <property type="entry name" value="LytTR_DNA-bd_dom"/>
</dbReference>
<dbReference type="PROSITE" id="PS50930">
    <property type="entry name" value="HTH_LYTTR"/>
    <property type="match status" value="1"/>
</dbReference>
<keyword evidence="1" id="KW-0963">Cytoplasm</keyword>
<feature type="domain" description="HTH LytTR-type" evidence="5">
    <location>
        <begin position="20"/>
        <end position="123"/>
    </location>
</feature>
<dbReference type="KEGG" id="ohi:H8790_01130"/>
<dbReference type="Proteomes" id="UP000515960">
    <property type="component" value="Chromosome"/>
</dbReference>
<keyword evidence="2" id="KW-0805">Transcription regulation</keyword>
<dbReference type="AlphaFoldDB" id="A0A7G9B887"/>
<gene>
    <name evidence="6" type="ORF">H8790_01130</name>
</gene>
<evidence type="ECO:0000256" key="4">
    <source>
        <dbReference type="ARBA" id="ARBA00023163"/>
    </source>
</evidence>
<keyword evidence="4" id="KW-0804">Transcription</keyword>
<evidence type="ECO:0000259" key="5">
    <source>
        <dbReference type="PROSITE" id="PS50930"/>
    </source>
</evidence>
<organism evidence="6 7">
    <name type="scientific">Oscillibacter hominis</name>
    <dbReference type="NCBI Taxonomy" id="2763056"/>
    <lineage>
        <taxon>Bacteria</taxon>
        <taxon>Bacillati</taxon>
        <taxon>Bacillota</taxon>
        <taxon>Clostridia</taxon>
        <taxon>Eubacteriales</taxon>
        <taxon>Oscillospiraceae</taxon>
        <taxon>Oscillibacter</taxon>
    </lineage>
</organism>
<reference evidence="6 7" key="1">
    <citation type="submission" date="2020-08" db="EMBL/GenBank/DDBJ databases">
        <authorList>
            <person name="Liu C."/>
            <person name="Sun Q."/>
        </authorList>
    </citation>
    <scope>NUCLEOTIDE SEQUENCE [LARGE SCALE GENOMIC DNA]</scope>
    <source>
        <strain evidence="6 7">NSJ-62</strain>
    </source>
</reference>
<proteinExistence type="predicted"/>
<keyword evidence="7" id="KW-1185">Reference proteome</keyword>
<dbReference type="PANTHER" id="PTHR37299">
    <property type="entry name" value="TRANSCRIPTIONAL REGULATOR-RELATED"/>
    <property type="match status" value="1"/>
</dbReference>
<evidence type="ECO:0000256" key="3">
    <source>
        <dbReference type="ARBA" id="ARBA00023125"/>
    </source>
</evidence>
<evidence type="ECO:0000256" key="1">
    <source>
        <dbReference type="ARBA" id="ARBA00022490"/>
    </source>
</evidence>
<evidence type="ECO:0000256" key="2">
    <source>
        <dbReference type="ARBA" id="ARBA00023015"/>
    </source>
</evidence>
<sequence length="123" mass="13469">MTPEVKALIDSLQPAAMDLIPGFRGSEASLLKIDSILRLYGEDKEVCAQTGGGVYTLKARLYELEQRLPGQFVRISHSEIVNLRQVAGLDLSLSGTIRMTLAGGTVCYVSRRYVKKIKEALGI</sequence>
<evidence type="ECO:0000313" key="6">
    <source>
        <dbReference type="EMBL" id="QNL45768.1"/>
    </source>
</evidence>